<evidence type="ECO:0000259" key="6">
    <source>
        <dbReference type="Pfam" id="PF08386"/>
    </source>
</evidence>
<organism evidence="7 8">
    <name type="scientific">Paraoerskovia marina</name>
    <dbReference type="NCBI Taxonomy" id="545619"/>
    <lineage>
        <taxon>Bacteria</taxon>
        <taxon>Bacillati</taxon>
        <taxon>Actinomycetota</taxon>
        <taxon>Actinomycetes</taxon>
        <taxon>Micrococcales</taxon>
        <taxon>Cellulomonadaceae</taxon>
        <taxon>Paraoerskovia</taxon>
    </lineage>
</organism>
<dbReference type="EMBL" id="LT629776">
    <property type="protein sequence ID" value="SDS88456.1"/>
    <property type="molecule type" value="Genomic_DNA"/>
</dbReference>
<dbReference type="Gene3D" id="3.40.50.1820">
    <property type="entry name" value="alpha/beta hydrolase"/>
    <property type="match status" value="1"/>
</dbReference>
<reference evidence="7 8" key="1">
    <citation type="submission" date="2016-10" db="EMBL/GenBank/DDBJ databases">
        <authorList>
            <person name="de Groot N.N."/>
        </authorList>
    </citation>
    <scope>NUCLEOTIDE SEQUENCE [LARGE SCALE GENOMIC DNA]</scope>
    <source>
        <strain evidence="7 8">DSM 22126</strain>
    </source>
</reference>
<dbReference type="eggNOG" id="COG0596">
    <property type="taxonomic scope" value="Bacteria"/>
</dbReference>
<keyword evidence="8" id="KW-1185">Reference proteome</keyword>
<dbReference type="SUPFAM" id="SSF53474">
    <property type="entry name" value="alpha/beta-Hydrolases"/>
    <property type="match status" value="1"/>
</dbReference>
<feature type="region of interest" description="Disordered" evidence="4">
    <location>
        <begin position="31"/>
        <end position="56"/>
    </location>
</feature>
<evidence type="ECO:0000313" key="8">
    <source>
        <dbReference type="Proteomes" id="UP000185663"/>
    </source>
</evidence>
<dbReference type="InterPro" id="IPR013595">
    <property type="entry name" value="Pept_S33_TAP-like_C"/>
</dbReference>
<feature type="signal peptide" evidence="5">
    <location>
        <begin position="1"/>
        <end position="34"/>
    </location>
</feature>
<dbReference type="InterPro" id="IPR051601">
    <property type="entry name" value="Serine_prot/Carboxylest_S33"/>
</dbReference>
<evidence type="ECO:0000256" key="4">
    <source>
        <dbReference type="SAM" id="MobiDB-lite"/>
    </source>
</evidence>
<gene>
    <name evidence="7" type="ORF">SAMN04489860_2619</name>
</gene>
<comment type="similarity">
    <text evidence="1">Belongs to the peptidase S33 family.</text>
</comment>
<dbReference type="GO" id="GO:0016787">
    <property type="term" value="F:hydrolase activity"/>
    <property type="evidence" value="ECO:0007669"/>
    <property type="project" value="UniProtKB-KW"/>
</dbReference>
<keyword evidence="2 5" id="KW-0732">Signal</keyword>
<dbReference type="AlphaFoldDB" id="A0A1H1VW30"/>
<dbReference type="Pfam" id="PF08386">
    <property type="entry name" value="Abhydrolase_4"/>
    <property type="match status" value="1"/>
</dbReference>
<evidence type="ECO:0000256" key="2">
    <source>
        <dbReference type="ARBA" id="ARBA00022729"/>
    </source>
</evidence>
<keyword evidence="3 7" id="KW-0378">Hydrolase</keyword>
<evidence type="ECO:0000313" key="7">
    <source>
        <dbReference type="EMBL" id="SDS88456.1"/>
    </source>
</evidence>
<evidence type="ECO:0000256" key="5">
    <source>
        <dbReference type="SAM" id="SignalP"/>
    </source>
</evidence>
<protein>
    <submittedName>
        <fullName evidence="7">Alpha/beta hydrolase fold</fullName>
    </submittedName>
</protein>
<name>A0A1H1VW30_9CELL</name>
<feature type="domain" description="Peptidase S33 tripeptidyl aminopeptidase-like C-terminal" evidence="6">
    <location>
        <begin position="415"/>
        <end position="516"/>
    </location>
</feature>
<sequence length="516" mass="54456">MTHYRCGVRTRPALVAATAAALALVLASCTPSDGDDPAPSGSTSSGTPDAQSAPDGFEDYYTQELDWEQCGAGYECTTAEAPVDWGDADSGTIELGLKRLPATGDKQGSLLVNPGGPGASGITFVTDARSVFGQPLQEAFDIVGFDPRGVGESAPVVCLDDADKDAALSEDFSDDQAGIDALEESLKEWADACEENTGDQLAHVDTQSAARDMDMLRSALGDEELNYLGFSYGTQLGATYAGLFPETAGRLVLDGAIDTTLTSDEISAEQAVGFENALRAYVEDCQSGADCPLTGDVDAGMEQIHDLLERAYDDPLPTDSDRDLTQTLMFYGIALPLYSQGNWPLLTEAVDEAVTQGTGSTFLYLADFYNDREPDGSFSTNSSEAFRAINCLDDAGNPDMDFMEEQAAEIEAAAPTMGEFFTYNGLTCWDWPYAAVDQEFDLAAAGAPPIVVVGTTNDPATPYVWAEGLADTLDSGVLVTYDGEGHTAYGSSNSCVSDAVEGYLVDGDVPEDGLTC</sequence>
<accession>A0A1H1VW30</accession>
<dbReference type="PANTHER" id="PTHR43248">
    <property type="entry name" value="2-SUCCINYL-6-HYDROXY-2,4-CYCLOHEXADIENE-1-CARBOXYLATE SYNTHASE"/>
    <property type="match status" value="1"/>
</dbReference>
<feature type="compositionally biased region" description="Low complexity" evidence="4">
    <location>
        <begin position="31"/>
        <end position="50"/>
    </location>
</feature>
<evidence type="ECO:0000256" key="3">
    <source>
        <dbReference type="ARBA" id="ARBA00022801"/>
    </source>
</evidence>
<dbReference type="InterPro" id="IPR029058">
    <property type="entry name" value="AB_hydrolase_fold"/>
</dbReference>
<dbReference type="PANTHER" id="PTHR43248:SF29">
    <property type="entry name" value="TRIPEPTIDYL AMINOPEPTIDASE"/>
    <property type="match status" value="1"/>
</dbReference>
<dbReference type="Proteomes" id="UP000185663">
    <property type="component" value="Chromosome I"/>
</dbReference>
<proteinExistence type="inferred from homology"/>
<evidence type="ECO:0000256" key="1">
    <source>
        <dbReference type="ARBA" id="ARBA00010088"/>
    </source>
</evidence>
<dbReference type="STRING" id="545619.SAMN04489860_2619"/>
<feature type="chain" id="PRO_5009263837" evidence="5">
    <location>
        <begin position="35"/>
        <end position="516"/>
    </location>
</feature>
<dbReference type="PROSITE" id="PS51257">
    <property type="entry name" value="PROKAR_LIPOPROTEIN"/>
    <property type="match status" value="1"/>
</dbReference>